<dbReference type="CDD" id="cd04301">
    <property type="entry name" value="NAT_SF"/>
    <property type="match status" value="1"/>
</dbReference>
<dbReference type="Pfam" id="PF00583">
    <property type="entry name" value="Acetyltransf_1"/>
    <property type="match status" value="1"/>
</dbReference>
<accession>A0A951QHN1</accession>
<keyword evidence="1" id="KW-0808">Transferase</keyword>
<evidence type="ECO:0000313" key="5">
    <source>
        <dbReference type="Proteomes" id="UP000757435"/>
    </source>
</evidence>
<proteinExistence type="predicted"/>
<evidence type="ECO:0000256" key="2">
    <source>
        <dbReference type="ARBA" id="ARBA00023315"/>
    </source>
</evidence>
<dbReference type="SUPFAM" id="SSF55729">
    <property type="entry name" value="Acyl-CoA N-acyltransferases (Nat)"/>
    <property type="match status" value="1"/>
</dbReference>
<dbReference type="GO" id="GO:0016747">
    <property type="term" value="F:acyltransferase activity, transferring groups other than amino-acyl groups"/>
    <property type="evidence" value="ECO:0007669"/>
    <property type="project" value="InterPro"/>
</dbReference>
<reference evidence="4" key="1">
    <citation type="submission" date="2021-05" db="EMBL/GenBank/DDBJ databases">
        <authorList>
            <person name="Pietrasiak N."/>
            <person name="Ward R."/>
            <person name="Stajich J.E."/>
            <person name="Kurbessoian T."/>
        </authorList>
    </citation>
    <scope>NUCLEOTIDE SEQUENCE</scope>
    <source>
        <strain evidence="4">UHER 2000/2452</strain>
    </source>
</reference>
<feature type="domain" description="N-acetyltransferase" evidence="3">
    <location>
        <begin position="7"/>
        <end position="175"/>
    </location>
</feature>
<protein>
    <submittedName>
        <fullName evidence="4">GNAT family N-acetyltransferase</fullName>
    </submittedName>
</protein>
<comment type="caution">
    <text evidence="4">The sequence shown here is derived from an EMBL/GenBank/DDBJ whole genome shotgun (WGS) entry which is preliminary data.</text>
</comment>
<dbReference type="AlphaFoldDB" id="A0A951QHN1"/>
<evidence type="ECO:0000313" key="4">
    <source>
        <dbReference type="EMBL" id="MBW4661965.1"/>
    </source>
</evidence>
<evidence type="ECO:0000256" key="1">
    <source>
        <dbReference type="ARBA" id="ARBA00022679"/>
    </source>
</evidence>
<name>A0A951QHN1_9CYAN</name>
<dbReference type="InterPro" id="IPR050832">
    <property type="entry name" value="Bact_Acetyltransf"/>
</dbReference>
<dbReference type="Proteomes" id="UP000757435">
    <property type="component" value="Unassembled WGS sequence"/>
</dbReference>
<dbReference type="PROSITE" id="PS51186">
    <property type="entry name" value="GNAT"/>
    <property type="match status" value="1"/>
</dbReference>
<gene>
    <name evidence="4" type="ORF">KME15_25165</name>
</gene>
<dbReference type="InterPro" id="IPR000182">
    <property type="entry name" value="GNAT_dom"/>
</dbReference>
<evidence type="ECO:0000259" key="3">
    <source>
        <dbReference type="PROSITE" id="PS51186"/>
    </source>
</evidence>
<dbReference type="InterPro" id="IPR016181">
    <property type="entry name" value="Acyl_CoA_acyltransferase"/>
</dbReference>
<dbReference type="EMBL" id="JAHHHD010000051">
    <property type="protein sequence ID" value="MBW4661965.1"/>
    <property type="molecule type" value="Genomic_DNA"/>
</dbReference>
<keyword evidence="2" id="KW-0012">Acyltransferase</keyword>
<organism evidence="4 5">
    <name type="scientific">Drouetiella hepatica Uher 2000/2452</name>
    <dbReference type="NCBI Taxonomy" id="904376"/>
    <lineage>
        <taxon>Bacteria</taxon>
        <taxon>Bacillati</taxon>
        <taxon>Cyanobacteriota</taxon>
        <taxon>Cyanophyceae</taxon>
        <taxon>Oculatellales</taxon>
        <taxon>Oculatellaceae</taxon>
        <taxon>Drouetiella</taxon>
    </lineage>
</organism>
<dbReference type="Gene3D" id="3.40.630.30">
    <property type="match status" value="1"/>
</dbReference>
<dbReference type="PANTHER" id="PTHR43877">
    <property type="entry name" value="AMINOALKYLPHOSPHONATE N-ACETYLTRANSFERASE-RELATED-RELATED"/>
    <property type="match status" value="1"/>
</dbReference>
<reference evidence="4" key="2">
    <citation type="journal article" date="2022" name="Microbiol. Resour. Announc.">
        <title>Metagenome Sequencing to Explore Phylogenomics of Terrestrial Cyanobacteria.</title>
        <authorList>
            <person name="Ward R.D."/>
            <person name="Stajich J.E."/>
            <person name="Johansen J.R."/>
            <person name="Huntemann M."/>
            <person name="Clum A."/>
            <person name="Foster B."/>
            <person name="Foster B."/>
            <person name="Roux S."/>
            <person name="Palaniappan K."/>
            <person name="Varghese N."/>
            <person name="Mukherjee S."/>
            <person name="Reddy T.B.K."/>
            <person name="Daum C."/>
            <person name="Copeland A."/>
            <person name="Chen I.A."/>
            <person name="Ivanova N.N."/>
            <person name="Kyrpides N.C."/>
            <person name="Shapiro N."/>
            <person name="Eloe-Fadrosh E.A."/>
            <person name="Pietrasiak N."/>
        </authorList>
    </citation>
    <scope>NUCLEOTIDE SEQUENCE</scope>
    <source>
        <strain evidence="4">UHER 2000/2452</strain>
    </source>
</reference>
<sequence length="175" mass="19321">MSQNPDLTIRRANPEDAGLLSELGAHTFSETFAADNSPEDMSAYLAASFNLAQQKVELNDPASIFFIAEVGGLAAGYAQLHVGESAEGVEDSKSVELVRLYVLREWLGRSVGAALMRACVDGARRAGHETIWLGVWERNGRAQAFYRKWNFRAVGDHVFHLGSDPQRDILMERVL</sequence>